<protein>
    <submittedName>
        <fullName evidence="1">Uncharacterized protein</fullName>
    </submittedName>
</protein>
<proteinExistence type="predicted"/>
<dbReference type="AlphaFoldDB" id="A0A939ITS7"/>
<name>A0A939ITS7_9ALTE</name>
<accession>A0A939ITS7</accession>
<evidence type="ECO:0000313" key="2">
    <source>
        <dbReference type="Proteomes" id="UP000664654"/>
    </source>
</evidence>
<sequence>MAKSGKDILTKNTPEQHPLEDDDLKVLTVFKTFASNNRRKRALRELAEVCQIAGINPWNDTAITFNASDEPKYRTVRA</sequence>
<keyword evidence="2" id="KW-1185">Reference proteome</keyword>
<dbReference type="Proteomes" id="UP000664654">
    <property type="component" value="Unassembled WGS sequence"/>
</dbReference>
<reference evidence="1" key="1">
    <citation type="submission" date="2021-03" db="EMBL/GenBank/DDBJ databases">
        <title>novel species isolated from a fishpond in China.</title>
        <authorList>
            <person name="Lu H."/>
            <person name="Cai Z."/>
        </authorList>
    </citation>
    <scope>NUCLEOTIDE SEQUENCE</scope>
    <source>
        <strain evidence="1">JCM 30855</strain>
    </source>
</reference>
<dbReference type="RefSeq" id="WP_206576097.1">
    <property type="nucleotide sequence ID" value="NZ_JAFKCV010000380.1"/>
</dbReference>
<dbReference type="EMBL" id="JAFKCV010000380">
    <property type="protein sequence ID" value="MBN7828107.1"/>
    <property type="molecule type" value="Genomic_DNA"/>
</dbReference>
<feature type="non-terminal residue" evidence="1">
    <location>
        <position position="78"/>
    </location>
</feature>
<evidence type="ECO:0000313" key="1">
    <source>
        <dbReference type="EMBL" id="MBN7828107.1"/>
    </source>
</evidence>
<gene>
    <name evidence="1" type="ORF">J0A66_23010</name>
</gene>
<organism evidence="1 2">
    <name type="scientific">Bowmanella dokdonensis</name>
    <dbReference type="NCBI Taxonomy" id="751969"/>
    <lineage>
        <taxon>Bacteria</taxon>
        <taxon>Pseudomonadati</taxon>
        <taxon>Pseudomonadota</taxon>
        <taxon>Gammaproteobacteria</taxon>
        <taxon>Alteromonadales</taxon>
        <taxon>Alteromonadaceae</taxon>
        <taxon>Bowmanella</taxon>
    </lineage>
</organism>
<comment type="caution">
    <text evidence="1">The sequence shown here is derived from an EMBL/GenBank/DDBJ whole genome shotgun (WGS) entry which is preliminary data.</text>
</comment>